<reference evidence="5" key="1">
    <citation type="journal article" date="2013" name="Proc. Natl. Acad. Sci. U.S.A.">
        <title>Genome structure and metabolic features in the red seaweed Chondrus crispus shed light on evolution of the Archaeplastida.</title>
        <authorList>
            <person name="Collen J."/>
            <person name="Porcel B."/>
            <person name="Carre W."/>
            <person name="Ball S.G."/>
            <person name="Chaparro C."/>
            <person name="Tonon T."/>
            <person name="Barbeyron T."/>
            <person name="Michel G."/>
            <person name="Noel B."/>
            <person name="Valentin K."/>
            <person name="Elias M."/>
            <person name="Artiguenave F."/>
            <person name="Arun A."/>
            <person name="Aury J.M."/>
            <person name="Barbosa-Neto J.F."/>
            <person name="Bothwell J.H."/>
            <person name="Bouget F.Y."/>
            <person name="Brillet L."/>
            <person name="Cabello-Hurtado F."/>
            <person name="Capella-Gutierrez S."/>
            <person name="Charrier B."/>
            <person name="Cladiere L."/>
            <person name="Cock J.M."/>
            <person name="Coelho S.M."/>
            <person name="Colleoni C."/>
            <person name="Czjzek M."/>
            <person name="Da Silva C."/>
            <person name="Delage L."/>
            <person name="Denoeud F."/>
            <person name="Deschamps P."/>
            <person name="Dittami S.M."/>
            <person name="Gabaldon T."/>
            <person name="Gachon C.M."/>
            <person name="Groisillier A."/>
            <person name="Herve C."/>
            <person name="Jabbari K."/>
            <person name="Katinka M."/>
            <person name="Kloareg B."/>
            <person name="Kowalczyk N."/>
            <person name="Labadie K."/>
            <person name="Leblanc C."/>
            <person name="Lopez P.J."/>
            <person name="McLachlan D.H."/>
            <person name="Meslet-Cladiere L."/>
            <person name="Moustafa A."/>
            <person name="Nehr Z."/>
            <person name="Nyvall Collen P."/>
            <person name="Panaud O."/>
            <person name="Partensky F."/>
            <person name="Poulain J."/>
            <person name="Rensing S.A."/>
            <person name="Rousvoal S."/>
            <person name="Samson G."/>
            <person name="Symeonidi A."/>
            <person name="Weissenbach J."/>
            <person name="Zambounis A."/>
            <person name="Wincker P."/>
            <person name="Boyen C."/>
        </authorList>
    </citation>
    <scope>NUCLEOTIDE SEQUENCE [LARGE SCALE GENOMIC DNA]</scope>
    <source>
        <strain evidence="5">cv. Stackhouse</strain>
    </source>
</reference>
<evidence type="ECO:0000256" key="2">
    <source>
        <dbReference type="SAM" id="MobiDB-lite"/>
    </source>
</evidence>
<dbReference type="InterPro" id="IPR050188">
    <property type="entry name" value="RluA_PseudoU_synthase"/>
</dbReference>
<dbReference type="KEGG" id="ccp:CHC_T00001139001"/>
<dbReference type="CDD" id="cd02869">
    <property type="entry name" value="PseudoU_synth_RluA_like"/>
    <property type="match status" value="1"/>
</dbReference>
<dbReference type="PhylomeDB" id="S0F336"/>
<dbReference type="AlphaFoldDB" id="S0F336"/>
<dbReference type="OMA" id="DSPYRMM"/>
<feature type="region of interest" description="Disordered" evidence="2">
    <location>
        <begin position="1"/>
        <end position="30"/>
    </location>
</feature>
<dbReference type="OrthoDB" id="428658at2759"/>
<protein>
    <recommendedName>
        <fullName evidence="3">Pseudouridine synthase RsuA/RluA-like domain-containing protein</fullName>
    </recommendedName>
</protein>
<dbReference type="Gramene" id="CDF77595">
    <property type="protein sequence ID" value="CDF77595"/>
    <property type="gene ID" value="CHC_T00001139001"/>
</dbReference>
<comment type="similarity">
    <text evidence="1">Belongs to the pseudouridine synthase RluA family.</text>
</comment>
<dbReference type="GeneID" id="17326177"/>
<dbReference type="Proteomes" id="UP000012073">
    <property type="component" value="Unassembled WGS sequence"/>
</dbReference>
<dbReference type="PROSITE" id="PS01129">
    <property type="entry name" value="PSI_RLU"/>
    <property type="match status" value="1"/>
</dbReference>
<dbReference type="SUPFAM" id="SSF55120">
    <property type="entry name" value="Pseudouridine synthase"/>
    <property type="match status" value="1"/>
</dbReference>
<feature type="domain" description="Pseudouridine synthase RsuA/RluA-like" evidence="3">
    <location>
        <begin position="43"/>
        <end position="217"/>
    </location>
</feature>
<accession>S0F336</accession>
<evidence type="ECO:0000313" key="5">
    <source>
        <dbReference type="Proteomes" id="UP000012073"/>
    </source>
</evidence>
<evidence type="ECO:0000313" key="4">
    <source>
        <dbReference type="EMBL" id="CDF77595.1"/>
    </source>
</evidence>
<dbReference type="InterPro" id="IPR006145">
    <property type="entry name" value="PsdUridine_synth_RsuA/RluA"/>
</dbReference>
<dbReference type="InterPro" id="IPR020103">
    <property type="entry name" value="PsdUridine_synth_cat_dom_sf"/>
</dbReference>
<evidence type="ECO:0000256" key="1">
    <source>
        <dbReference type="ARBA" id="ARBA00010876"/>
    </source>
</evidence>
<dbReference type="RefSeq" id="XP_005718459.1">
    <property type="nucleotide sequence ID" value="XM_005718402.1"/>
</dbReference>
<dbReference type="PANTHER" id="PTHR21600:SF87">
    <property type="entry name" value="RNA PSEUDOURIDYLATE SYNTHASE DOMAIN-CONTAINING PROTEIN 1"/>
    <property type="match status" value="1"/>
</dbReference>
<dbReference type="Pfam" id="PF00849">
    <property type="entry name" value="PseudoU_synth_2"/>
    <property type="match status" value="1"/>
</dbReference>
<feature type="compositionally biased region" description="Pro residues" evidence="2">
    <location>
        <begin position="20"/>
        <end position="30"/>
    </location>
</feature>
<name>S0F336_CHOCR</name>
<keyword evidence="5" id="KW-1185">Reference proteome</keyword>
<dbReference type="GO" id="GO:0003723">
    <property type="term" value="F:RNA binding"/>
    <property type="evidence" value="ECO:0007669"/>
    <property type="project" value="InterPro"/>
</dbReference>
<proteinExistence type="inferred from homology"/>
<dbReference type="GO" id="GO:0009982">
    <property type="term" value="F:pseudouridine synthase activity"/>
    <property type="evidence" value="ECO:0007669"/>
    <property type="project" value="InterPro"/>
</dbReference>
<dbReference type="GO" id="GO:0000455">
    <property type="term" value="P:enzyme-directed rRNA pseudouridine synthesis"/>
    <property type="evidence" value="ECO:0007669"/>
    <property type="project" value="TreeGrafter"/>
</dbReference>
<dbReference type="PANTHER" id="PTHR21600">
    <property type="entry name" value="MITOCHONDRIAL RNA PSEUDOURIDINE SYNTHASE"/>
    <property type="match status" value="1"/>
</dbReference>
<dbReference type="InterPro" id="IPR006224">
    <property type="entry name" value="PsdUridine_synth_RluA-like_CS"/>
</dbReference>
<dbReference type="EMBL" id="HG001944">
    <property type="protein sequence ID" value="CDF77595.1"/>
    <property type="molecule type" value="Genomic_DNA"/>
</dbReference>
<gene>
    <name evidence="4" type="ORF">CHC_T00001139001</name>
</gene>
<dbReference type="STRING" id="2769.S0F336"/>
<organism evidence="4 5">
    <name type="scientific">Chondrus crispus</name>
    <name type="common">Carrageen Irish moss</name>
    <name type="synonym">Polymorpha crispa</name>
    <dbReference type="NCBI Taxonomy" id="2769"/>
    <lineage>
        <taxon>Eukaryota</taxon>
        <taxon>Rhodophyta</taxon>
        <taxon>Florideophyceae</taxon>
        <taxon>Rhodymeniophycidae</taxon>
        <taxon>Gigartinales</taxon>
        <taxon>Gigartinaceae</taxon>
        <taxon>Chondrus</taxon>
    </lineage>
</organism>
<sequence length="298" mass="32750">MVTGQKATIRPREKEGDAPPTTPGRLPPVAPKLGVLHYEAGRYLITDKPPDVRIDGEFTHTVEKLALSYIVSQGFDVEKAKTETGFGVRFVHRLDYATSGVMMIGLTRKAAGVAATQFEKRSVKKIYLALVHGHVGDDIEVVTDMDNRKSFLTFDQAIADTKPPGYKMVVGSPGNPGRASLTECYPLAHGSYKGAPVTKLLLVPQSGRRHQLRVHCANAGMPIVGDATYIDDDSVYFKDPNVLPPRMMLHAFELHISLPPPQEKLYGRKSGLRNAIQQEFRTVDPFSEKTLEGLCLVA</sequence>
<dbReference type="Gene3D" id="3.30.2350.10">
    <property type="entry name" value="Pseudouridine synthase"/>
    <property type="match status" value="1"/>
</dbReference>
<evidence type="ECO:0000259" key="3">
    <source>
        <dbReference type="Pfam" id="PF00849"/>
    </source>
</evidence>